<feature type="transmembrane region" description="Helical" evidence="5">
    <location>
        <begin position="184"/>
        <end position="207"/>
    </location>
</feature>
<feature type="domain" description="G-protein coupled receptors family 1 profile" evidence="6">
    <location>
        <begin position="37"/>
        <end position="306"/>
    </location>
</feature>
<evidence type="ECO:0000313" key="8">
    <source>
        <dbReference type="Proteomes" id="UP000663852"/>
    </source>
</evidence>
<dbReference type="EMBL" id="CAJNOJ010000181">
    <property type="protein sequence ID" value="CAF1253294.1"/>
    <property type="molecule type" value="Genomic_DNA"/>
</dbReference>
<feature type="transmembrane region" description="Helical" evidence="5">
    <location>
        <begin position="22"/>
        <end position="45"/>
    </location>
</feature>
<comment type="caution">
    <text evidence="7">The sequence shown here is derived from an EMBL/GenBank/DDBJ whole genome shotgun (WGS) entry which is preliminary data.</text>
</comment>
<feature type="transmembrane region" description="Helical" evidence="5">
    <location>
        <begin position="57"/>
        <end position="79"/>
    </location>
</feature>
<gene>
    <name evidence="7" type="ORF">EDS130_LOCUS28100</name>
</gene>
<dbReference type="GO" id="GO:0016020">
    <property type="term" value="C:membrane"/>
    <property type="evidence" value="ECO:0007669"/>
    <property type="project" value="UniProtKB-SubCell"/>
</dbReference>
<protein>
    <recommendedName>
        <fullName evidence="6">G-protein coupled receptors family 1 profile domain-containing protein</fullName>
    </recommendedName>
</protein>
<proteinExistence type="predicted"/>
<dbReference type="PROSITE" id="PS50262">
    <property type="entry name" value="G_PROTEIN_RECEP_F1_2"/>
    <property type="match status" value="1"/>
</dbReference>
<feature type="transmembrane region" description="Helical" evidence="5">
    <location>
        <begin position="138"/>
        <end position="164"/>
    </location>
</feature>
<dbReference type="Proteomes" id="UP000663852">
    <property type="component" value="Unassembled WGS sequence"/>
</dbReference>
<evidence type="ECO:0000256" key="5">
    <source>
        <dbReference type="SAM" id="Phobius"/>
    </source>
</evidence>
<dbReference type="SUPFAM" id="SSF81321">
    <property type="entry name" value="Family A G protein-coupled receptor-like"/>
    <property type="match status" value="1"/>
</dbReference>
<dbReference type="AlphaFoldDB" id="A0A815A6R6"/>
<sequence>MSSQQSSSNTFVASLELTLKYLFQYGVLGLFILGNISCVLSLIVFSRKTLRKNPCSLYMIAFHIGSFIYLNTIVLASLLTNGYLIPIALYSIHICRLSLYMAVVLSVLCPCYLIFASIDRILLTSANATTRQRSTSRLACVCIISVTLFWFICHVHVLVYVNIIQVTPNYSICYFPSGTYSTNLSYYSTIRALLIPLILGSLGVAAVKNVRQISLKRVPAFSTNIGIGQHTPVQHTHSKDRQLIRILLTDVVLYFVLSFPLSIITLYLQIIQHNVKTYEQTQINTFIQYTCAIAAYIPFCTGFYINLFISKTFRNEIKNVFLCQ</sequence>
<feature type="transmembrane region" description="Helical" evidence="5">
    <location>
        <begin position="251"/>
        <end position="271"/>
    </location>
</feature>
<feature type="transmembrane region" description="Helical" evidence="5">
    <location>
        <begin position="99"/>
        <end position="118"/>
    </location>
</feature>
<dbReference type="Gene3D" id="1.20.1070.10">
    <property type="entry name" value="Rhodopsin 7-helix transmembrane proteins"/>
    <property type="match status" value="1"/>
</dbReference>
<keyword evidence="4 5" id="KW-0472">Membrane</keyword>
<keyword evidence="3 5" id="KW-1133">Transmembrane helix</keyword>
<dbReference type="OrthoDB" id="9990906at2759"/>
<dbReference type="InterPro" id="IPR017452">
    <property type="entry name" value="GPCR_Rhodpsn_7TM"/>
</dbReference>
<organism evidence="7 8">
    <name type="scientific">Adineta ricciae</name>
    <name type="common">Rotifer</name>
    <dbReference type="NCBI Taxonomy" id="249248"/>
    <lineage>
        <taxon>Eukaryota</taxon>
        <taxon>Metazoa</taxon>
        <taxon>Spiralia</taxon>
        <taxon>Gnathifera</taxon>
        <taxon>Rotifera</taxon>
        <taxon>Eurotatoria</taxon>
        <taxon>Bdelloidea</taxon>
        <taxon>Adinetida</taxon>
        <taxon>Adinetidae</taxon>
        <taxon>Adineta</taxon>
    </lineage>
</organism>
<keyword evidence="2 5" id="KW-0812">Transmembrane</keyword>
<feature type="transmembrane region" description="Helical" evidence="5">
    <location>
        <begin position="286"/>
        <end position="309"/>
    </location>
</feature>
<evidence type="ECO:0000313" key="7">
    <source>
        <dbReference type="EMBL" id="CAF1253294.1"/>
    </source>
</evidence>
<accession>A0A815A6R6</accession>
<reference evidence="7" key="1">
    <citation type="submission" date="2021-02" db="EMBL/GenBank/DDBJ databases">
        <authorList>
            <person name="Nowell W R."/>
        </authorList>
    </citation>
    <scope>NUCLEOTIDE SEQUENCE</scope>
</reference>
<comment type="subcellular location">
    <subcellularLocation>
        <location evidence="1">Membrane</location>
    </subcellularLocation>
</comment>
<evidence type="ECO:0000256" key="3">
    <source>
        <dbReference type="ARBA" id="ARBA00022989"/>
    </source>
</evidence>
<evidence type="ECO:0000256" key="4">
    <source>
        <dbReference type="ARBA" id="ARBA00023136"/>
    </source>
</evidence>
<evidence type="ECO:0000256" key="2">
    <source>
        <dbReference type="ARBA" id="ARBA00022692"/>
    </source>
</evidence>
<evidence type="ECO:0000259" key="6">
    <source>
        <dbReference type="PROSITE" id="PS50262"/>
    </source>
</evidence>
<name>A0A815A6R6_ADIRI</name>
<evidence type="ECO:0000256" key="1">
    <source>
        <dbReference type="ARBA" id="ARBA00004370"/>
    </source>
</evidence>